<name>A0A2N1PJR3_9BACT</name>
<proteinExistence type="predicted"/>
<reference evidence="2 3" key="1">
    <citation type="journal article" date="2017" name="ISME J.">
        <title>Potential for microbial H2 and metal transformations associated with novel bacteria and archaea in deep terrestrial subsurface sediments.</title>
        <authorList>
            <person name="Hernsdorf A.W."/>
            <person name="Amano Y."/>
            <person name="Miyakawa K."/>
            <person name="Ise K."/>
            <person name="Suzuki Y."/>
            <person name="Anantharaman K."/>
            <person name="Probst A."/>
            <person name="Burstein D."/>
            <person name="Thomas B.C."/>
            <person name="Banfield J.F."/>
        </authorList>
    </citation>
    <scope>NUCLEOTIDE SEQUENCE [LARGE SCALE GENOMIC DNA]</scope>
    <source>
        <strain evidence="2">HGW-Wallbacteria-1</strain>
    </source>
</reference>
<protein>
    <recommendedName>
        <fullName evidence="1">Microcin J25-processing protein McjB C-terminal domain-containing protein</fullName>
    </recommendedName>
</protein>
<dbReference type="Pfam" id="PF13471">
    <property type="entry name" value="Transglut_core3"/>
    <property type="match status" value="1"/>
</dbReference>
<evidence type="ECO:0000313" key="2">
    <source>
        <dbReference type="EMBL" id="PKK88581.1"/>
    </source>
</evidence>
<accession>A0A2N1PJR3</accession>
<dbReference type="EMBL" id="PGXC01000041">
    <property type="protein sequence ID" value="PKK88581.1"/>
    <property type="molecule type" value="Genomic_DNA"/>
</dbReference>
<dbReference type="InterPro" id="IPR032708">
    <property type="entry name" value="McjB_C"/>
</dbReference>
<evidence type="ECO:0000313" key="3">
    <source>
        <dbReference type="Proteomes" id="UP000233256"/>
    </source>
</evidence>
<comment type="caution">
    <text evidence="2">The sequence shown here is derived from an EMBL/GenBank/DDBJ whole genome shotgun (WGS) entry which is preliminary data.</text>
</comment>
<dbReference type="PROSITE" id="PS51257">
    <property type="entry name" value="PROKAR_LIPOPROTEIN"/>
    <property type="match status" value="1"/>
</dbReference>
<sequence length="181" mass="19981">MNPEFYRRVCLMAGPFLSLSCALLMLTARVVRPLLGDTAMFAALASRVVPIDSNSQRSQPDCSNPDLSQTDSIAKHLFLVAAALQIASSWKILKWRIAMPDCFSRTWAMAVIMKLTGIHCNVLTGVSIGDHKSWHWWIQAGDSVISEFEPVTGKFPAGHANIYMSGNRCFRGYAPVACFTI</sequence>
<dbReference type="Proteomes" id="UP000233256">
    <property type="component" value="Unassembled WGS sequence"/>
</dbReference>
<evidence type="ECO:0000259" key="1">
    <source>
        <dbReference type="Pfam" id="PF13471"/>
    </source>
</evidence>
<feature type="domain" description="Microcin J25-processing protein McjB C-terminal" evidence="1">
    <location>
        <begin position="57"/>
        <end position="154"/>
    </location>
</feature>
<dbReference type="AlphaFoldDB" id="A0A2N1PJR3"/>
<gene>
    <name evidence="2" type="ORF">CVV64_18195</name>
</gene>
<organism evidence="2 3">
    <name type="scientific">Candidatus Wallbacteria bacterium HGW-Wallbacteria-1</name>
    <dbReference type="NCBI Taxonomy" id="2013854"/>
    <lineage>
        <taxon>Bacteria</taxon>
        <taxon>Candidatus Walliibacteriota</taxon>
    </lineage>
</organism>